<accession>A0ABV0NEL0</accession>
<organism evidence="1 2">
    <name type="scientific">Goodea atripinnis</name>
    <dbReference type="NCBI Taxonomy" id="208336"/>
    <lineage>
        <taxon>Eukaryota</taxon>
        <taxon>Metazoa</taxon>
        <taxon>Chordata</taxon>
        <taxon>Craniata</taxon>
        <taxon>Vertebrata</taxon>
        <taxon>Euteleostomi</taxon>
        <taxon>Actinopterygii</taxon>
        <taxon>Neopterygii</taxon>
        <taxon>Teleostei</taxon>
        <taxon>Neoteleostei</taxon>
        <taxon>Acanthomorphata</taxon>
        <taxon>Ovalentaria</taxon>
        <taxon>Atherinomorphae</taxon>
        <taxon>Cyprinodontiformes</taxon>
        <taxon>Goodeidae</taxon>
        <taxon>Goodea</taxon>
    </lineage>
</organism>
<reference evidence="1 2" key="1">
    <citation type="submission" date="2021-06" db="EMBL/GenBank/DDBJ databases">
        <authorList>
            <person name="Palmer J.M."/>
        </authorList>
    </citation>
    <scope>NUCLEOTIDE SEQUENCE [LARGE SCALE GENOMIC DNA]</scope>
    <source>
        <strain evidence="1 2">GA_2019</strain>
        <tissue evidence="1">Muscle</tissue>
    </source>
</reference>
<evidence type="ECO:0000313" key="2">
    <source>
        <dbReference type="Proteomes" id="UP001476798"/>
    </source>
</evidence>
<dbReference type="EMBL" id="JAHRIO010031368">
    <property type="protein sequence ID" value="MEQ2168672.1"/>
    <property type="molecule type" value="Genomic_DNA"/>
</dbReference>
<name>A0ABV0NEL0_9TELE</name>
<keyword evidence="2" id="KW-1185">Reference proteome</keyword>
<proteinExistence type="predicted"/>
<dbReference type="Proteomes" id="UP001476798">
    <property type="component" value="Unassembled WGS sequence"/>
</dbReference>
<sequence>MRIMVMLLEDEKRKHGEVNAPSCNVLMQFDSALAMKSSICSFSLMLFKAGRYFLFLQSLTSHYMHSNVFVVAVAPRKSAGCLPQSRDGSSYSHCQQLLPC</sequence>
<gene>
    <name evidence="1" type="ORF">GOODEAATRI_017210</name>
</gene>
<comment type="caution">
    <text evidence="1">The sequence shown here is derived from an EMBL/GenBank/DDBJ whole genome shotgun (WGS) entry which is preliminary data.</text>
</comment>
<evidence type="ECO:0000313" key="1">
    <source>
        <dbReference type="EMBL" id="MEQ2168672.1"/>
    </source>
</evidence>
<protein>
    <submittedName>
        <fullName evidence="1">Uncharacterized protein</fullName>
    </submittedName>
</protein>